<accession>A0A017SXK0</accession>
<reference evidence="1 2" key="1">
    <citation type="submission" date="2013-05" db="EMBL/GenBank/DDBJ databases">
        <title>Genome assembly of Chondromyces apiculatus DSM 436.</title>
        <authorList>
            <person name="Sharma G."/>
            <person name="Khatri I."/>
            <person name="Kaur C."/>
            <person name="Mayilraj S."/>
            <person name="Subramanian S."/>
        </authorList>
    </citation>
    <scope>NUCLEOTIDE SEQUENCE [LARGE SCALE GENOMIC DNA]</scope>
    <source>
        <strain evidence="1 2">DSM 436</strain>
    </source>
</reference>
<dbReference type="EMBL" id="ASRX01000074">
    <property type="protein sequence ID" value="EYF01683.1"/>
    <property type="molecule type" value="Genomic_DNA"/>
</dbReference>
<organism evidence="1 2">
    <name type="scientific">Chondromyces apiculatus DSM 436</name>
    <dbReference type="NCBI Taxonomy" id="1192034"/>
    <lineage>
        <taxon>Bacteria</taxon>
        <taxon>Pseudomonadati</taxon>
        <taxon>Myxococcota</taxon>
        <taxon>Polyangia</taxon>
        <taxon>Polyangiales</taxon>
        <taxon>Polyangiaceae</taxon>
        <taxon>Chondromyces</taxon>
    </lineage>
</organism>
<dbReference type="STRING" id="1192034.CAP_7888"/>
<comment type="caution">
    <text evidence="1">The sequence shown here is derived from an EMBL/GenBank/DDBJ whole genome shotgun (WGS) entry which is preliminary data.</text>
</comment>
<name>A0A017SXK0_9BACT</name>
<dbReference type="RefSeq" id="WP_044248989.1">
    <property type="nucleotide sequence ID" value="NZ_ASRX01000074.1"/>
</dbReference>
<dbReference type="OrthoDB" id="5525770at2"/>
<keyword evidence="2" id="KW-1185">Reference proteome</keyword>
<protein>
    <submittedName>
        <fullName evidence="1">Uncharacterized protein</fullName>
    </submittedName>
</protein>
<evidence type="ECO:0000313" key="2">
    <source>
        <dbReference type="Proteomes" id="UP000019678"/>
    </source>
</evidence>
<dbReference type="Proteomes" id="UP000019678">
    <property type="component" value="Unassembled WGS sequence"/>
</dbReference>
<gene>
    <name evidence="1" type="ORF">CAP_7888</name>
</gene>
<sequence>MMRRKLMIVLLSVGTVGGFASGFSSMRCRAHARRAEFERHVASVCVDAARRADTERAGGSAALQAPAPVRAW</sequence>
<proteinExistence type="predicted"/>
<dbReference type="AlphaFoldDB" id="A0A017SXK0"/>
<evidence type="ECO:0000313" key="1">
    <source>
        <dbReference type="EMBL" id="EYF01683.1"/>
    </source>
</evidence>